<reference evidence="1" key="2">
    <citation type="journal article" date="2021" name="PeerJ">
        <title>Extensive microbial diversity within the chicken gut microbiome revealed by metagenomics and culture.</title>
        <authorList>
            <person name="Gilroy R."/>
            <person name="Ravi A."/>
            <person name="Getino M."/>
            <person name="Pursley I."/>
            <person name="Horton D.L."/>
            <person name="Alikhan N.F."/>
            <person name="Baker D."/>
            <person name="Gharbi K."/>
            <person name="Hall N."/>
            <person name="Watson M."/>
            <person name="Adriaenssens E.M."/>
            <person name="Foster-Nyarko E."/>
            <person name="Jarju S."/>
            <person name="Secka A."/>
            <person name="Antonio M."/>
            <person name="Oren A."/>
            <person name="Chaudhuri R.R."/>
            <person name="La Ragione R."/>
            <person name="Hildebrand F."/>
            <person name="Pallen M.J."/>
        </authorList>
    </citation>
    <scope>NUCLEOTIDE SEQUENCE</scope>
    <source>
        <strain evidence="1">ChiGjej1B1-24693</strain>
    </source>
</reference>
<protein>
    <submittedName>
        <fullName evidence="1">Uncharacterized protein</fullName>
    </submittedName>
</protein>
<evidence type="ECO:0000313" key="1">
    <source>
        <dbReference type="EMBL" id="HIT74465.1"/>
    </source>
</evidence>
<gene>
    <name evidence="1" type="ORF">IAA98_02655</name>
</gene>
<proteinExistence type="predicted"/>
<name>A0A9D1GX87_9ACTN</name>
<dbReference type="AlphaFoldDB" id="A0A9D1GX87"/>
<comment type="caution">
    <text evidence="1">The sequence shown here is derived from an EMBL/GenBank/DDBJ whole genome shotgun (WGS) entry which is preliminary data.</text>
</comment>
<organism evidence="1 2">
    <name type="scientific">Candidatus Avipropionibacterium avicola</name>
    <dbReference type="NCBI Taxonomy" id="2840701"/>
    <lineage>
        <taxon>Bacteria</taxon>
        <taxon>Bacillati</taxon>
        <taxon>Actinomycetota</taxon>
        <taxon>Actinomycetes</taxon>
        <taxon>Propionibacteriales</taxon>
        <taxon>Propionibacteriaceae</taxon>
        <taxon>Propionibacteriaceae incertae sedis</taxon>
        <taxon>Candidatus Avipropionibacterium</taxon>
    </lineage>
</organism>
<evidence type="ECO:0000313" key="2">
    <source>
        <dbReference type="Proteomes" id="UP000886842"/>
    </source>
</evidence>
<accession>A0A9D1GX87</accession>
<reference evidence="1" key="1">
    <citation type="submission" date="2020-10" db="EMBL/GenBank/DDBJ databases">
        <authorList>
            <person name="Gilroy R."/>
        </authorList>
    </citation>
    <scope>NUCLEOTIDE SEQUENCE</scope>
    <source>
        <strain evidence="1">ChiGjej1B1-24693</strain>
    </source>
</reference>
<sequence length="134" mass="14391">MNDDIDVLMQVIGIVSEQMPGVTVGDALPPLDELDAMLPCVTIDVLPGEQRAVAWGGEDFPVRLDGVPLDVEVFAPSRAQAMQVAKRLRLVLHQLPHIAGTDVTDVDCPAFGSREDLNPNVRAVGVICDLTLHS</sequence>
<dbReference type="Proteomes" id="UP000886842">
    <property type="component" value="Unassembled WGS sequence"/>
</dbReference>
<dbReference type="EMBL" id="DVLP01000075">
    <property type="protein sequence ID" value="HIT74465.1"/>
    <property type="molecule type" value="Genomic_DNA"/>
</dbReference>